<evidence type="ECO:0000313" key="2">
    <source>
        <dbReference type="Proteomes" id="UP000294820"/>
    </source>
</evidence>
<protein>
    <submittedName>
        <fullName evidence="1">Uncharacterized protein</fullName>
    </submittedName>
</protein>
<keyword evidence="2" id="KW-1185">Reference proteome</keyword>
<dbReference type="AlphaFoldDB" id="A0A375AC90"/>
<dbReference type="Proteomes" id="UP000294820">
    <property type="component" value="Chromosome 1"/>
</dbReference>
<evidence type="ECO:0000313" key="1">
    <source>
        <dbReference type="EMBL" id="SLM63718.1"/>
    </source>
</evidence>
<gene>
    <name evidence="1" type="ORF">DAQ1742_02868</name>
</gene>
<dbReference type="EMBL" id="LT615367">
    <property type="protein sequence ID" value="SLM63718.1"/>
    <property type="molecule type" value="Genomic_DNA"/>
</dbReference>
<reference evidence="1 2" key="1">
    <citation type="submission" date="2016-09" db="EMBL/GenBank/DDBJ databases">
        <authorList>
            <person name="Reverchon S."/>
            <person name="Nasser W."/>
            <person name="Leonard S."/>
            <person name="Brochier C."/>
            <person name="Duprey A."/>
        </authorList>
    </citation>
    <scope>NUCLEOTIDE SEQUENCE [LARGE SCALE GENOMIC DNA]</scope>
    <source>
        <strain evidence="1 2">174/2</strain>
    </source>
</reference>
<name>A0A375AC90_9GAMM</name>
<proteinExistence type="predicted"/>
<organism evidence="1 2">
    <name type="scientific">Dickeya aquatica</name>
    <dbReference type="NCBI Taxonomy" id="1401087"/>
    <lineage>
        <taxon>Bacteria</taxon>
        <taxon>Pseudomonadati</taxon>
        <taxon>Pseudomonadota</taxon>
        <taxon>Gammaproteobacteria</taxon>
        <taxon>Enterobacterales</taxon>
        <taxon>Pectobacteriaceae</taxon>
        <taxon>Dickeya</taxon>
    </lineage>
</organism>
<sequence>MFFVLQAASAQPDVDVSLIACWGKVELVGLNPFLFYG</sequence>
<accession>A0A375AC90</accession>
<dbReference type="KEGG" id="daq:DAQ1742_02868"/>